<dbReference type="EMBL" id="VIGB01000003">
    <property type="protein sequence ID" value="TQF06864.1"/>
    <property type="molecule type" value="Genomic_DNA"/>
</dbReference>
<evidence type="ECO:0000259" key="2">
    <source>
        <dbReference type="Pfam" id="PF14065"/>
    </source>
</evidence>
<dbReference type="Proteomes" id="UP000319103">
    <property type="component" value="Unassembled WGS sequence"/>
</dbReference>
<dbReference type="Pfam" id="PF14065">
    <property type="entry name" value="Pvc16_N"/>
    <property type="match status" value="1"/>
</dbReference>
<dbReference type="InterPro" id="IPR025351">
    <property type="entry name" value="Pvc16_N"/>
</dbReference>
<dbReference type="OrthoDB" id="527247at2"/>
<name>A0A540WEN9_9ACTN</name>
<sequence>MRDAVAAAPAPRRAGRARAEHAGGGDPVGGDTVRGHRVGGRPVSGYLAINTVSRTVRRILAVAYDADLTVGPLVGGEAGIVFSNPTETAQDPSHRLSLWLYRITENEFLKNLPPQIEPDRRIRRGSPLALDLLYLITPFTSSGENDQLLLGKTMQVLHDNASIYVRDPLNDVVDEIRLILCRLPLEEVTRIWEALQEPYRLSVCYLVRSIRIDSTQLDESAPILDITTGLGPLVAAPTTESASAS</sequence>
<protein>
    <submittedName>
        <fullName evidence="3">DUF4255 domain-containing protein</fullName>
    </submittedName>
</protein>
<feature type="region of interest" description="Disordered" evidence="1">
    <location>
        <begin position="1"/>
        <end position="34"/>
    </location>
</feature>
<proteinExistence type="predicted"/>
<evidence type="ECO:0000313" key="3">
    <source>
        <dbReference type="EMBL" id="TQF06864.1"/>
    </source>
</evidence>
<dbReference type="AlphaFoldDB" id="A0A540WEN9"/>
<feature type="domain" description="Pvc16 N-terminal" evidence="2">
    <location>
        <begin position="51"/>
        <end position="222"/>
    </location>
</feature>
<evidence type="ECO:0000313" key="4">
    <source>
        <dbReference type="Proteomes" id="UP000319103"/>
    </source>
</evidence>
<gene>
    <name evidence="3" type="ORF">E6W39_37580</name>
</gene>
<keyword evidence="4" id="KW-1185">Reference proteome</keyword>
<comment type="caution">
    <text evidence="3">The sequence shown here is derived from an EMBL/GenBank/DDBJ whole genome shotgun (WGS) entry which is preliminary data.</text>
</comment>
<evidence type="ECO:0000256" key="1">
    <source>
        <dbReference type="SAM" id="MobiDB-lite"/>
    </source>
</evidence>
<reference evidence="3 4" key="1">
    <citation type="submission" date="2019-06" db="EMBL/GenBank/DDBJ databases">
        <title>Description of Kitasatospora acidophila sp. nov. isolated from pine grove soil, and reclassification of Streptomyces novaecaesareae to Kitasatospora novaeceasareae comb. nov.</title>
        <authorList>
            <person name="Kim M.J."/>
        </authorList>
    </citation>
    <scope>NUCLEOTIDE SEQUENCE [LARGE SCALE GENOMIC DNA]</scope>
    <source>
        <strain evidence="3 4">MMS16-CNU292</strain>
    </source>
</reference>
<accession>A0A540WEN9</accession>
<organism evidence="3 4">
    <name type="scientific">Kitasatospora acidiphila</name>
    <dbReference type="NCBI Taxonomy" id="2567942"/>
    <lineage>
        <taxon>Bacteria</taxon>
        <taxon>Bacillati</taxon>
        <taxon>Actinomycetota</taxon>
        <taxon>Actinomycetes</taxon>
        <taxon>Kitasatosporales</taxon>
        <taxon>Streptomycetaceae</taxon>
        <taxon>Kitasatospora</taxon>
    </lineage>
</organism>
<feature type="compositionally biased region" description="Low complexity" evidence="1">
    <location>
        <begin position="1"/>
        <end position="12"/>
    </location>
</feature>